<proteinExistence type="predicted"/>
<accession>A0A914PX01</accession>
<dbReference type="Proteomes" id="UP000887578">
    <property type="component" value="Unplaced"/>
</dbReference>
<dbReference type="AlphaFoldDB" id="A0A914PX01"/>
<name>A0A914PX01_9BILA</name>
<sequence>MYCRIIGIYCSRALLMSIYVTDFEIYFSYISDISYAIFATILCFIAALNIAIKKRSKNQKVEKVLLIQSFTSSIFLILSTATSWFASANKASNDVSTPPTDAEISEAIRSVSLQTFFNAFSKFFYDVHHYVGLLLLLIMS</sequence>
<evidence type="ECO:0000313" key="3">
    <source>
        <dbReference type="WBParaSite" id="PDA_v2.g22854.t1"/>
    </source>
</evidence>
<reference evidence="3" key="1">
    <citation type="submission" date="2022-11" db="UniProtKB">
        <authorList>
            <consortium name="WormBaseParasite"/>
        </authorList>
    </citation>
    <scope>IDENTIFICATION</scope>
</reference>
<organism evidence="2 3">
    <name type="scientific">Panagrolaimus davidi</name>
    <dbReference type="NCBI Taxonomy" id="227884"/>
    <lineage>
        <taxon>Eukaryota</taxon>
        <taxon>Metazoa</taxon>
        <taxon>Ecdysozoa</taxon>
        <taxon>Nematoda</taxon>
        <taxon>Chromadorea</taxon>
        <taxon>Rhabditida</taxon>
        <taxon>Tylenchina</taxon>
        <taxon>Panagrolaimomorpha</taxon>
        <taxon>Panagrolaimoidea</taxon>
        <taxon>Panagrolaimidae</taxon>
        <taxon>Panagrolaimus</taxon>
    </lineage>
</organism>
<feature type="transmembrane region" description="Helical" evidence="1">
    <location>
        <begin position="64"/>
        <end position="86"/>
    </location>
</feature>
<dbReference type="WBParaSite" id="PDA_v2.g22854.t1">
    <property type="protein sequence ID" value="PDA_v2.g22854.t1"/>
    <property type="gene ID" value="PDA_v2.g22854"/>
</dbReference>
<keyword evidence="1" id="KW-1133">Transmembrane helix</keyword>
<feature type="transmembrane region" description="Helical" evidence="1">
    <location>
        <begin position="33"/>
        <end position="52"/>
    </location>
</feature>
<evidence type="ECO:0000313" key="2">
    <source>
        <dbReference type="Proteomes" id="UP000887578"/>
    </source>
</evidence>
<keyword evidence="1" id="KW-0812">Transmembrane</keyword>
<protein>
    <submittedName>
        <fullName evidence="3">NADH dehydrogenase subunit 6</fullName>
    </submittedName>
</protein>
<keyword evidence="1" id="KW-0472">Membrane</keyword>
<evidence type="ECO:0000256" key="1">
    <source>
        <dbReference type="SAM" id="Phobius"/>
    </source>
</evidence>
<keyword evidence="2" id="KW-1185">Reference proteome</keyword>